<sequence length="268" mass="31470">MLWRKIDMTNFDFSLSMHSLKQIAKIAIDRSVGKLEEFYADCFATDAVLLYIATRTKTLRTLRLINCLGEDYPHADDMADIIKMLPMLEELEITCTIDSPKLCKTIGPVCTQLKCFRWNQFWDSRRSSKSYQSFWHDTEAVHIGENMHDLRSLQLIGNEMTNMGLEAILEGCPYLEFLDIRNCFNLVLNENIMTKLSRIRYLKLPDNNADEYMDTISTTYYDYYVYGPPRPCSCCFDQVVDPRDDYDDYYYDTFSTLDDIYGDVMFLY</sequence>
<dbReference type="Gene3D" id="3.80.10.10">
    <property type="entry name" value="Ribonuclease Inhibitor"/>
    <property type="match status" value="1"/>
</dbReference>
<dbReference type="SUPFAM" id="SSF52047">
    <property type="entry name" value="RNI-like"/>
    <property type="match status" value="1"/>
</dbReference>
<dbReference type="Proteomes" id="UP000623129">
    <property type="component" value="Unassembled WGS sequence"/>
</dbReference>
<protein>
    <submittedName>
        <fullName evidence="1">Ubiquitin-protein ligase</fullName>
    </submittedName>
</protein>
<keyword evidence="1" id="KW-0436">Ligase</keyword>
<accession>A0A833VLK5</accession>
<dbReference type="PANTHER" id="PTHR38926:SF77">
    <property type="entry name" value="OS08G0195000 PROTEIN"/>
    <property type="match status" value="1"/>
</dbReference>
<proteinExistence type="predicted"/>
<dbReference type="EMBL" id="SWLB01000001">
    <property type="protein sequence ID" value="KAF3341876.1"/>
    <property type="molecule type" value="Genomic_DNA"/>
</dbReference>
<reference evidence="1" key="1">
    <citation type="submission" date="2020-01" db="EMBL/GenBank/DDBJ databases">
        <title>Genome sequence of Kobresia littledalei, the first chromosome-level genome in the family Cyperaceae.</title>
        <authorList>
            <person name="Qu G."/>
        </authorList>
    </citation>
    <scope>NUCLEOTIDE SEQUENCE</scope>
    <source>
        <strain evidence="1">C.B.Clarke</strain>
        <tissue evidence="1">Leaf</tissue>
    </source>
</reference>
<dbReference type="GO" id="GO:0016874">
    <property type="term" value="F:ligase activity"/>
    <property type="evidence" value="ECO:0007669"/>
    <property type="project" value="UniProtKB-KW"/>
</dbReference>
<comment type="caution">
    <text evidence="1">The sequence shown here is derived from an EMBL/GenBank/DDBJ whole genome shotgun (WGS) entry which is preliminary data.</text>
</comment>
<dbReference type="PANTHER" id="PTHR38926">
    <property type="entry name" value="F-BOX DOMAIN CONTAINING PROTEIN, EXPRESSED"/>
    <property type="match status" value="1"/>
</dbReference>
<name>A0A833VLK5_9POAL</name>
<evidence type="ECO:0000313" key="2">
    <source>
        <dbReference type="Proteomes" id="UP000623129"/>
    </source>
</evidence>
<dbReference type="OrthoDB" id="2095648at2759"/>
<organism evidence="1 2">
    <name type="scientific">Carex littledalei</name>
    <dbReference type="NCBI Taxonomy" id="544730"/>
    <lineage>
        <taxon>Eukaryota</taxon>
        <taxon>Viridiplantae</taxon>
        <taxon>Streptophyta</taxon>
        <taxon>Embryophyta</taxon>
        <taxon>Tracheophyta</taxon>
        <taxon>Spermatophyta</taxon>
        <taxon>Magnoliopsida</taxon>
        <taxon>Liliopsida</taxon>
        <taxon>Poales</taxon>
        <taxon>Cyperaceae</taxon>
        <taxon>Cyperoideae</taxon>
        <taxon>Cariceae</taxon>
        <taxon>Carex</taxon>
        <taxon>Carex subgen. Euthyceras</taxon>
    </lineage>
</organism>
<keyword evidence="2" id="KW-1185">Reference proteome</keyword>
<dbReference type="InterPro" id="IPR032675">
    <property type="entry name" value="LRR_dom_sf"/>
</dbReference>
<dbReference type="AlphaFoldDB" id="A0A833VLK5"/>
<evidence type="ECO:0000313" key="1">
    <source>
        <dbReference type="EMBL" id="KAF3341876.1"/>
    </source>
</evidence>
<gene>
    <name evidence="1" type="ORF">FCM35_KLT00514</name>
</gene>